<dbReference type="GO" id="GO:0070482">
    <property type="term" value="P:response to oxygen levels"/>
    <property type="evidence" value="ECO:0007669"/>
    <property type="project" value="TreeGrafter"/>
</dbReference>
<keyword evidence="1" id="KW-0175">Coiled coil</keyword>
<dbReference type="GO" id="GO:0004016">
    <property type="term" value="F:adenylate cyclase activity"/>
    <property type="evidence" value="ECO:0007669"/>
    <property type="project" value="UniProtKB-EC"/>
</dbReference>
<dbReference type="Pfam" id="PF00211">
    <property type="entry name" value="Guanylate_cyc"/>
    <property type="match status" value="1"/>
</dbReference>
<gene>
    <name evidence="3" type="primary">cya_1</name>
    <name evidence="3" type="ORF">OCH7691_00815</name>
</gene>
<accession>A0A1Y5RVJ7</accession>
<dbReference type="SUPFAM" id="SSF55073">
    <property type="entry name" value="Nucleotide cyclase"/>
    <property type="match status" value="1"/>
</dbReference>
<dbReference type="PROSITE" id="PS50125">
    <property type="entry name" value="GUANYLATE_CYCLASE_2"/>
    <property type="match status" value="1"/>
</dbReference>
<dbReference type="Proteomes" id="UP000193200">
    <property type="component" value="Unassembled WGS sequence"/>
</dbReference>
<dbReference type="AlphaFoldDB" id="A0A1Y5RVJ7"/>
<keyword evidence="4" id="KW-1185">Reference proteome</keyword>
<dbReference type="GO" id="GO:0008074">
    <property type="term" value="C:guanylate cyclase complex, soluble"/>
    <property type="evidence" value="ECO:0007669"/>
    <property type="project" value="TreeGrafter"/>
</dbReference>
<reference evidence="3 4" key="1">
    <citation type="submission" date="2017-03" db="EMBL/GenBank/DDBJ databases">
        <authorList>
            <person name="Afonso C.L."/>
            <person name="Miller P.J."/>
            <person name="Scott M.A."/>
            <person name="Spackman E."/>
            <person name="Goraichik I."/>
            <person name="Dimitrov K.M."/>
            <person name="Suarez D.L."/>
            <person name="Swayne D.E."/>
        </authorList>
    </citation>
    <scope>NUCLEOTIDE SEQUENCE [LARGE SCALE GENOMIC DNA]</scope>
    <source>
        <strain evidence="3 4">CECT 7691</strain>
    </source>
</reference>
<organism evidence="3 4">
    <name type="scientific">Oceanibacterium hippocampi</name>
    <dbReference type="NCBI Taxonomy" id="745714"/>
    <lineage>
        <taxon>Bacteria</taxon>
        <taxon>Pseudomonadati</taxon>
        <taxon>Pseudomonadota</taxon>
        <taxon>Alphaproteobacteria</taxon>
        <taxon>Sneathiellales</taxon>
        <taxon>Sneathiellaceae</taxon>
        <taxon>Oceanibacterium</taxon>
    </lineage>
</organism>
<keyword evidence="3" id="KW-0456">Lyase</keyword>
<dbReference type="InParanoid" id="A0A1Y5RVJ7"/>
<dbReference type="InterPro" id="IPR029787">
    <property type="entry name" value="Nucleotide_cyclase"/>
</dbReference>
<dbReference type="RefSeq" id="WP_217807785.1">
    <property type="nucleotide sequence ID" value="NZ_FWFR01000001.1"/>
</dbReference>
<dbReference type="CDD" id="cd07302">
    <property type="entry name" value="CHD"/>
    <property type="match status" value="1"/>
</dbReference>
<dbReference type="GO" id="GO:0004383">
    <property type="term" value="F:guanylate cyclase activity"/>
    <property type="evidence" value="ECO:0007669"/>
    <property type="project" value="TreeGrafter"/>
</dbReference>
<evidence type="ECO:0000313" key="4">
    <source>
        <dbReference type="Proteomes" id="UP000193200"/>
    </source>
</evidence>
<dbReference type="EC" id="4.6.1.1" evidence="3"/>
<dbReference type="GO" id="GO:0019934">
    <property type="term" value="P:cGMP-mediated signaling"/>
    <property type="evidence" value="ECO:0007669"/>
    <property type="project" value="TreeGrafter"/>
</dbReference>
<dbReference type="SMART" id="SM00044">
    <property type="entry name" value="CYCc"/>
    <property type="match status" value="1"/>
</dbReference>
<dbReference type="InterPro" id="IPR001054">
    <property type="entry name" value="A/G_cyclase"/>
</dbReference>
<evidence type="ECO:0000259" key="2">
    <source>
        <dbReference type="PROSITE" id="PS50125"/>
    </source>
</evidence>
<proteinExistence type="predicted"/>
<dbReference type="Gene3D" id="6.10.250.780">
    <property type="match status" value="1"/>
</dbReference>
<dbReference type="PANTHER" id="PTHR45655:SF13">
    <property type="entry name" value="SOLUBLE GUANYLATE CYCLASE GCY-32-RELATED"/>
    <property type="match status" value="1"/>
</dbReference>
<name>A0A1Y5RVJ7_9PROT</name>
<dbReference type="Gene3D" id="3.30.70.1230">
    <property type="entry name" value="Nucleotide cyclase"/>
    <property type="match status" value="1"/>
</dbReference>
<sequence>MSEPARQISMDMERFRSLLLDSVGVALAVVEPEQYRFLVRNVAFIEWFPTADDNELTLLEVLPTLDRAAMEAELDAGRDYRIEVEIKPKRRVITLAIELHRAVGPGRGEIMVQCQNISKIKELEYMIESYSKMIERQNRDLRKEKERVERLLLNIMPQQVYEEWKQFGVTTPQRFEEASVLMLDFVGFTEMAVSHEPTKLIAELNDIFTSFDRIVEQFGCERLKTIGDAYIAVSGMPESNPEHARNIARVALRFIRYLKRRNAMSEFNWEARIGINSGPVIGSVVGVQKYVYDIFGPGMNLAARLEPLCGPMEILLTGEMHDLIQQEFRMTDRGEHEIRGFGRKQIYRLENDLAPANDSHFY</sequence>
<dbReference type="EMBL" id="FWFR01000001">
    <property type="protein sequence ID" value="SLN26421.1"/>
    <property type="molecule type" value="Genomic_DNA"/>
</dbReference>
<evidence type="ECO:0000256" key="1">
    <source>
        <dbReference type="SAM" id="Coils"/>
    </source>
</evidence>
<feature type="coiled-coil region" evidence="1">
    <location>
        <begin position="120"/>
        <end position="154"/>
    </location>
</feature>
<feature type="domain" description="Guanylate cyclase" evidence="2">
    <location>
        <begin position="179"/>
        <end position="306"/>
    </location>
</feature>
<evidence type="ECO:0000313" key="3">
    <source>
        <dbReference type="EMBL" id="SLN26421.1"/>
    </source>
</evidence>
<dbReference type="PANTHER" id="PTHR45655">
    <property type="entry name" value="GUANYLATE CYCLASE SOLUBLE SUBUNIT BETA-2"/>
    <property type="match status" value="1"/>
</dbReference>
<protein>
    <submittedName>
        <fullName evidence="3">Adenylate cyclase</fullName>
        <ecNumber evidence="3">4.6.1.1</ecNumber>
    </submittedName>
</protein>